<keyword evidence="5 7" id="KW-0547">Nucleotide-binding</keyword>
<comment type="catalytic activity">
    <reaction evidence="7 8">
        <text>UDP-N-acetyl-alpha-D-muramoyl-L-alanine + D-glutamate + ATP = UDP-N-acetyl-alpha-D-muramoyl-L-alanyl-D-glutamate + ADP + phosphate + H(+)</text>
        <dbReference type="Rhea" id="RHEA:16429"/>
        <dbReference type="ChEBI" id="CHEBI:15378"/>
        <dbReference type="ChEBI" id="CHEBI:29986"/>
        <dbReference type="ChEBI" id="CHEBI:30616"/>
        <dbReference type="ChEBI" id="CHEBI:43474"/>
        <dbReference type="ChEBI" id="CHEBI:83898"/>
        <dbReference type="ChEBI" id="CHEBI:83900"/>
        <dbReference type="ChEBI" id="CHEBI:456216"/>
        <dbReference type="EC" id="6.3.2.9"/>
    </reaction>
</comment>
<keyword evidence="7 8" id="KW-0133">Cell shape</keyword>
<evidence type="ECO:0000256" key="4">
    <source>
        <dbReference type="ARBA" id="ARBA00022598"/>
    </source>
</evidence>
<keyword evidence="12" id="KW-1185">Reference proteome</keyword>
<evidence type="ECO:0000313" key="12">
    <source>
        <dbReference type="Proteomes" id="UP000223759"/>
    </source>
</evidence>
<dbReference type="Pfam" id="PF21799">
    <property type="entry name" value="MurD-like_N"/>
    <property type="match status" value="1"/>
</dbReference>
<keyword evidence="7 8" id="KW-0961">Cell wall biogenesis/degradation</keyword>
<name>A0A1R3VSY2_9GAMM</name>
<dbReference type="Pfam" id="PF02875">
    <property type="entry name" value="Mur_ligase_C"/>
    <property type="match status" value="1"/>
</dbReference>
<dbReference type="InterPro" id="IPR036615">
    <property type="entry name" value="Mur_ligase_C_dom_sf"/>
</dbReference>
<evidence type="ECO:0000313" key="11">
    <source>
        <dbReference type="EMBL" id="SIT66800.1"/>
    </source>
</evidence>
<evidence type="ECO:0000259" key="9">
    <source>
        <dbReference type="Pfam" id="PF02875"/>
    </source>
</evidence>
<evidence type="ECO:0000256" key="8">
    <source>
        <dbReference type="RuleBase" id="RU003664"/>
    </source>
</evidence>
<dbReference type="InterPro" id="IPR005762">
    <property type="entry name" value="MurD"/>
</dbReference>
<feature type="domain" description="Mur ligase central" evidence="10">
    <location>
        <begin position="111"/>
        <end position="283"/>
    </location>
</feature>
<comment type="similarity">
    <text evidence="7">Belongs to the MurCDEF family.</text>
</comment>
<evidence type="ECO:0000256" key="1">
    <source>
        <dbReference type="ARBA" id="ARBA00004496"/>
    </source>
</evidence>
<sequence>MHDAKDNLIVGLGSTGLSVARYLRARGESFAVADTRQDPPGLKDLKALGGEVSILLGPFDAAVFAQYRRLMVSPGISTQEPAIAQAAEAGAEILGDIELFARAARAPVVAITGSNGKSTVTSLLGHMAAASGRRVGVGGNLGPPALDLLTDPEPDLYVLELSSFQLETTGSLKCAAAAVLNLAEDHLDRYADMTAYAAAKQRIFQGAELAIINRDDPWVVSMPGGKQRISFGLDEPAAGDLGLRHIAGEDWLSVGDQAVMAVSRLLMAGRHNQANALAALALARAAGLPMEPCIEALASYTGLPHRCQFVGRYRGVDWYNDSKGTNLGATMAALAGLPGSVVLIAGGQGKGQDFSALRPLVADKARGVVLLGQDAGRIEQALADAAPVVRVSDMEQAVTEAARMARRNDSVLLSPACASLDMYRNYEHRGEVFTSAVRRLGA</sequence>
<evidence type="ECO:0000256" key="5">
    <source>
        <dbReference type="ARBA" id="ARBA00022741"/>
    </source>
</evidence>
<dbReference type="EMBL" id="FTPK01000001">
    <property type="protein sequence ID" value="SIT66800.1"/>
    <property type="molecule type" value="Genomic_DNA"/>
</dbReference>
<dbReference type="GO" id="GO:0071555">
    <property type="term" value="P:cell wall organization"/>
    <property type="evidence" value="ECO:0007669"/>
    <property type="project" value="UniProtKB-KW"/>
</dbReference>
<dbReference type="OrthoDB" id="9809796at2"/>
<keyword evidence="7 8" id="KW-0132">Cell division</keyword>
<gene>
    <name evidence="7" type="primary">murD</name>
    <name evidence="11" type="ORF">SAMN05216526_0696</name>
</gene>
<evidence type="ECO:0000256" key="6">
    <source>
        <dbReference type="ARBA" id="ARBA00022840"/>
    </source>
</evidence>
<dbReference type="SUPFAM" id="SSF53623">
    <property type="entry name" value="MurD-like peptide ligases, catalytic domain"/>
    <property type="match status" value="1"/>
</dbReference>
<dbReference type="GO" id="GO:0005524">
    <property type="term" value="F:ATP binding"/>
    <property type="evidence" value="ECO:0007669"/>
    <property type="project" value="UniProtKB-UniRule"/>
</dbReference>
<dbReference type="NCBIfam" id="TIGR01087">
    <property type="entry name" value="murD"/>
    <property type="match status" value="1"/>
</dbReference>
<keyword evidence="3 7" id="KW-0963">Cytoplasm</keyword>
<dbReference type="GO" id="GO:0051301">
    <property type="term" value="P:cell division"/>
    <property type="evidence" value="ECO:0007669"/>
    <property type="project" value="UniProtKB-KW"/>
</dbReference>
<evidence type="ECO:0000256" key="2">
    <source>
        <dbReference type="ARBA" id="ARBA00004752"/>
    </source>
</evidence>
<dbReference type="Proteomes" id="UP000223759">
    <property type="component" value="Unassembled WGS sequence"/>
</dbReference>
<proteinExistence type="inferred from homology"/>
<dbReference type="GO" id="GO:0008360">
    <property type="term" value="P:regulation of cell shape"/>
    <property type="evidence" value="ECO:0007669"/>
    <property type="project" value="UniProtKB-KW"/>
</dbReference>
<evidence type="ECO:0000256" key="7">
    <source>
        <dbReference type="HAMAP-Rule" id="MF_00639"/>
    </source>
</evidence>
<dbReference type="AlphaFoldDB" id="A0A1R3VSY2"/>
<dbReference type="UniPathway" id="UPA00219"/>
<dbReference type="PANTHER" id="PTHR43692">
    <property type="entry name" value="UDP-N-ACETYLMURAMOYLALANINE--D-GLUTAMATE LIGASE"/>
    <property type="match status" value="1"/>
</dbReference>
<dbReference type="STRING" id="233100.SAMN05216526_0696"/>
<accession>A0A1R3VSY2</accession>
<comment type="function">
    <text evidence="7 8">Cell wall formation. Catalyzes the addition of glutamate to the nucleotide precursor UDP-N-acetylmuramoyl-L-alanine (UMA).</text>
</comment>
<dbReference type="Gene3D" id="3.40.1190.10">
    <property type="entry name" value="Mur-like, catalytic domain"/>
    <property type="match status" value="1"/>
</dbReference>
<evidence type="ECO:0000256" key="3">
    <source>
        <dbReference type="ARBA" id="ARBA00022490"/>
    </source>
</evidence>
<feature type="domain" description="Mur ligase C-terminal" evidence="9">
    <location>
        <begin position="305"/>
        <end position="417"/>
    </location>
</feature>
<dbReference type="EC" id="6.3.2.9" evidence="7 8"/>
<dbReference type="GO" id="GO:0005737">
    <property type="term" value="C:cytoplasm"/>
    <property type="evidence" value="ECO:0007669"/>
    <property type="project" value="UniProtKB-SubCell"/>
</dbReference>
<dbReference type="HAMAP" id="MF_00639">
    <property type="entry name" value="MurD"/>
    <property type="match status" value="1"/>
</dbReference>
<keyword evidence="7 8" id="KW-0573">Peptidoglycan synthesis</keyword>
<dbReference type="GO" id="GO:0009252">
    <property type="term" value="P:peptidoglycan biosynthetic process"/>
    <property type="evidence" value="ECO:0007669"/>
    <property type="project" value="UniProtKB-UniRule"/>
</dbReference>
<comment type="pathway">
    <text evidence="2 7 8">Cell wall biogenesis; peptidoglycan biosynthesis.</text>
</comment>
<reference evidence="11 12" key="1">
    <citation type="submission" date="2017-01" db="EMBL/GenBank/DDBJ databases">
        <authorList>
            <person name="Mah S.A."/>
            <person name="Swanson W.J."/>
            <person name="Moy G.W."/>
            <person name="Vacquier V.D."/>
        </authorList>
    </citation>
    <scope>NUCLEOTIDE SEQUENCE [LARGE SCALE GENOMIC DNA]</scope>
    <source>
        <strain evidence="11 12">M9</strain>
    </source>
</reference>
<feature type="binding site" evidence="7">
    <location>
        <begin position="113"/>
        <end position="119"/>
    </location>
    <ligand>
        <name>ATP</name>
        <dbReference type="ChEBI" id="CHEBI:30616"/>
    </ligand>
</feature>
<dbReference type="Pfam" id="PF08245">
    <property type="entry name" value="Mur_ligase_M"/>
    <property type="match status" value="1"/>
</dbReference>
<protein>
    <recommendedName>
        <fullName evidence="7 8">UDP-N-acetylmuramoylalanine--D-glutamate ligase</fullName>
        <ecNumber evidence="7 8">6.3.2.9</ecNumber>
    </recommendedName>
    <alternativeName>
        <fullName evidence="7">D-glutamic acid-adding enzyme</fullName>
    </alternativeName>
    <alternativeName>
        <fullName evidence="7">UDP-N-acetylmuramoyl-L-alanyl-D-glutamate synthetase</fullName>
    </alternativeName>
</protein>
<keyword evidence="7 8" id="KW-0131">Cell cycle</keyword>
<dbReference type="RefSeq" id="WP_076754956.1">
    <property type="nucleotide sequence ID" value="NZ_CP023018.1"/>
</dbReference>
<dbReference type="SUPFAM" id="SSF53244">
    <property type="entry name" value="MurD-like peptide ligases, peptide-binding domain"/>
    <property type="match status" value="1"/>
</dbReference>
<organism evidence="11 12">
    <name type="scientific">Ectothiorhodosinus mongolicus</name>
    <dbReference type="NCBI Taxonomy" id="233100"/>
    <lineage>
        <taxon>Bacteria</taxon>
        <taxon>Pseudomonadati</taxon>
        <taxon>Pseudomonadota</taxon>
        <taxon>Gammaproteobacteria</taxon>
        <taxon>Chromatiales</taxon>
        <taxon>Ectothiorhodospiraceae</taxon>
        <taxon>Ectothiorhodosinus</taxon>
    </lineage>
</organism>
<dbReference type="InterPro" id="IPR004101">
    <property type="entry name" value="Mur_ligase_C"/>
</dbReference>
<dbReference type="SUPFAM" id="SSF51984">
    <property type="entry name" value="MurCD N-terminal domain"/>
    <property type="match status" value="1"/>
</dbReference>
<dbReference type="InterPro" id="IPR036565">
    <property type="entry name" value="Mur-like_cat_sf"/>
</dbReference>
<keyword evidence="4 7" id="KW-0436">Ligase</keyword>
<comment type="subcellular location">
    <subcellularLocation>
        <location evidence="1 7 8">Cytoplasm</location>
    </subcellularLocation>
</comment>
<dbReference type="PANTHER" id="PTHR43692:SF1">
    <property type="entry name" value="UDP-N-ACETYLMURAMOYLALANINE--D-GLUTAMATE LIGASE"/>
    <property type="match status" value="1"/>
</dbReference>
<evidence type="ECO:0000259" key="10">
    <source>
        <dbReference type="Pfam" id="PF08245"/>
    </source>
</evidence>
<dbReference type="Gene3D" id="3.40.50.720">
    <property type="entry name" value="NAD(P)-binding Rossmann-like Domain"/>
    <property type="match status" value="1"/>
</dbReference>
<dbReference type="Gene3D" id="3.90.190.20">
    <property type="entry name" value="Mur ligase, C-terminal domain"/>
    <property type="match status" value="1"/>
</dbReference>
<dbReference type="GO" id="GO:0008764">
    <property type="term" value="F:UDP-N-acetylmuramoylalanine-D-glutamate ligase activity"/>
    <property type="evidence" value="ECO:0007669"/>
    <property type="project" value="UniProtKB-UniRule"/>
</dbReference>
<dbReference type="InterPro" id="IPR013221">
    <property type="entry name" value="Mur_ligase_cen"/>
</dbReference>
<keyword evidence="6 7" id="KW-0067">ATP-binding</keyword>